<evidence type="ECO:0000259" key="23">
    <source>
        <dbReference type="PROSITE" id="PS51194"/>
    </source>
</evidence>
<dbReference type="PROSITE" id="PS00690">
    <property type="entry name" value="DEAH_ATP_HELICASE"/>
    <property type="match status" value="1"/>
</dbReference>
<dbReference type="SUPFAM" id="SSF52540">
    <property type="entry name" value="P-loop containing nucleoside triphosphate hydrolases"/>
    <property type="match status" value="1"/>
</dbReference>
<evidence type="ECO:0000256" key="2">
    <source>
        <dbReference type="ARBA" id="ARBA00004123"/>
    </source>
</evidence>
<dbReference type="SMART" id="SM00487">
    <property type="entry name" value="DEXDc"/>
    <property type="match status" value="1"/>
</dbReference>
<dbReference type="FunFam" id="3.40.50.300:FF:000340">
    <property type="entry name" value="Bloom syndrome, RecQ helicase"/>
    <property type="match status" value="1"/>
</dbReference>
<dbReference type="FunFam" id="3.40.50.300:FF:000537">
    <property type="entry name" value="Bloom syndrome RecQ-like helicase"/>
    <property type="match status" value="1"/>
</dbReference>
<dbReference type="InterPro" id="IPR036390">
    <property type="entry name" value="WH_DNA-bd_sf"/>
</dbReference>
<evidence type="ECO:0000256" key="12">
    <source>
        <dbReference type="ARBA" id="ARBA00023125"/>
    </source>
</evidence>
<feature type="compositionally biased region" description="Polar residues" evidence="20">
    <location>
        <begin position="1643"/>
        <end position="1658"/>
    </location>
</feature>
<comment type="cofactor">
    <cofactor evidence="1">
        <name>Zn(2+)</name>
        <dbReference type="ChEBI" id="CHEBI:29105"/>
    </cofactor>
</comment>
<feature type="compositionally biased region" description="Polar residues" evidence="20">
    <location>
        <begin position="401"/>
        <end position="411"/>
    </location>
</feature>
<keyword evidence="5" id="KW-0479">Metal-binding</keyword>
<feature type="compositionally biased region" description="Acidic residues" evidence="20">
    <location>
        <begin position="1591"/>
        <end position="1621"/>
    </location>
</feature>
<dbReference type="InterPro" id="IPR044876">
    <property type="entry name" value="HRDC_dom_sf"/>
</dbReference>
<reference evidence="24" key="1">
    <citation type="journal article" date="2020" name="Stud. Mycol.">
        <title>101 Dothideomycetes genomes: a test case for predicting lifestyles and emergence of pathogens.</title>
        <authorList>
            <person name="Haridas S."/>
            <person name="Albert R."/>
            <person name="Binder M."/>
            <person name="Bloem J."/>
            <person name="Labutti K."/>
            <person name="Salamov A."/>
            <person name="Andreopoulos B."/>
            <person name="Baker S."/>
            <person name="Barry K."/>
            <person name="Bills G."/>
            <person name="Bluhm B."/>
            <person name="Cannon C."/>
            <person name="Castanera R."/>
            <person name="Culley D."/>
            <person name="Daum C."/>
            <person name="Ezra D."/>
            <person name="Gonzalez J."/>
            <person name="Henrissat B."/>
            <person name="Kuo A."/>
            <person name="Liang C."/>
            <person name="Lipzen A."/>
            <person name="Lutzoni F."/>
            <person name="Magnuson J."/>
            <person name="Mondo S."/>
            <person name="Nolan M."/>
            <person name="Ohm R."/>
            <person name="Pangilinan J."/>
            <person name="Park H.-J."/>
            <person name="Ramirez L."/>
            <person name="Alfaro M."/>
            <person name="Sun H."/>
            <person name="Tritt A."/>
            <person name="Yoshinaga Y."/>
            <person name="Zwiers L.-H."/>
            <person name="Turgeon B."/>
            <person name="Goodwin S."/>
            <person name="Spatafora J."/>
            <person name="Crous P."/>
            <person name="Grigoriev I."/>
        </authorList>
    </citation>
    <scope>NUCLEOTIDE SEQUENCE</scope>
    <source>
        <strain evidence="24">CBS 122681</strain>
    </source>
</reference>
<dbReference type="Pfam" id="PF00271">
    <property type="entry name" value="Helicase_C"/>
    <property type="match status" value="1"/>
</dbReference>
<keyword evidence="9" id="KW-0347">Helicase</keyword>
<dbReference type="Gene3D" id="3.40.50.300">
    <property type="entry name" value="P-loop containing nucleotide triphosphate hydrolases"/>
    <property type="match status" value="2"/>
</dbReference>
<dbReference type="GO" id="GO:0046872">
    <property type="term" value="F:metal ion binding"/>
    <property type="evidence" value="ECO:0007669"/>
    <property type="project" value="UniProtKB-KW"/>
</dbReference>
<dbReference type="InterPro" id="IPR002121">
    <property type="entry name" value="HRDC_dom"/>
</dbReference>
<evidence type="ECO:0000256" key="3">
    <source>
        <dbReference type="ARBA" id="ARBA00005446"/>
    </source>
</evidence>
<keyword evidence="10" id="KW-0862">Zinc</keyword>
<comment type="catalytic activity">
    <reaction evidence="16">
        <text>Couples ATP hydrolysis with the unwinding of duplex DNA by translocating in the 3'-5' direction.</text>
        <dbReference type="EC" id="5.6.2.4"/>
    </reaction>
</comment>
<sequence length="1743" mass="195099">MPRNNLSEHIKWLLSEKPFVPPAAPLIGYDPEAPASSSTSSQQTSFRPEAVSDDDRAPAHETPIAEPTPPSSVSEVPNVVTERRAPEGTTGARMARLRTTPGSGKPRLRLAEGLQYDTPPALASASRGNISRNEIPQSRGASAVSSQKPRHAVNAQTPSNRKMCLENLDVDAIDLTGDNEEPSPLSPQRFKKGKKRKSDEYGEDLRTTKSPRPARVNPEFDYGSFEAIEFPNIDEVSRPLEQDPPPPYSTIAQQNEMVQHESGNQCLGNDDSGFRLPLSDDEPAYEWSRKRKSLSRAPSGMSPPPRKIGRQRDHASPPAVHHANTARKPVHSHSPARRKARVAVFDSEDDDFSDLGELGADLRSPLEAPNSPLNGREGDSTHDHNPPRPLVLSGSLPIRSPTKSPKSSASVDTKREIAPTPLRRKSPKKQASPRKEREVPKIDAQSSMPLPSSSNLSKEKKELIKQVVEAFIDAEGCRLQQHLQSAQSNWDKVRSAFANHVEEFGLPQPAETEKLQRSRARKEAVEEIATLKTKHDELSEKREEIKAKLNKDLNAGLFDPLDGEKMNKIYKAREDVQVQLHSLLATAGMERYMTPISKEPSDMDRKRVVIKSTQNTPATKPKVAFAPASINHVLQTQCVKQTQVSNRELWNPSRQIRFADEIAELENPVAHASPSPEPSILIRTGTPKSNAKETSHRIPETPQRRRSPGVRSRDNAVNHPVAYETSYSSADEFPDDFEDGENLFSNNMGSPPYRAEEDEDFCGDDDEDFRDVVEDQVYNWKSEPVQIPSKHPPREVFRETSANRTRLRQHEISPRKSQMKNAGMNFPWSEDVKNAIVEQFHLRGFRLGQLDAINATLNGEHCFVLMPTGGGKSLCYQLPSVIASGKTRGVTIVISPLLSLMEDQVDACRNRFNMQAQLINGESTSEEKRYIMDGLEESDPQQFIQVLYVTPEMLSKNQRMIDAFKRLHSRKFLARIVIDEAHCVSQWGHDFRPDYKALGQVLQQFPGVPIIALTATATQLVQTDVMTNLGIRGCRKFAQSFNRPNLSYEVRSKSRGIVTSIAELIKSKYARKSGIVYCLARKTCEQVAEKLTSLGVKAQHYHAGMESSERSEVQRKWQSNKYHVIVATIAFGMGIDKADVRFVIHHSLPKSLEGYYQETGRAGRDGKRSECYLYYLYNDSKTLQKMIEDGDGSREQKQRQRDMLRNVVQYCDNKTDCRRVQVLNYFSERFRPEDCHDTCDNCRSDVQYEEKDLTDYAAAAIKLVRRVEGNNVTQHQCQDAFKGTKSSKLKDLALPEFNYGSELDRQDIERLFTQLFEHKALRTEATVNKAGFSTNYVKVGPRSGDYANGRKKLVLQVARKGKGTFKKPAKKRVGEAAKNRPEYPSTNVSSPTRAPKDIASFAYEQSEEVGRGRKLPKKRAAPRKPQSDDDDSDAYEPVQPQRSSKTKQAHTLGQRITSDARVAGLDGTQSAILADFMNAVKSMARNIMMDKGWRHPPFSDTILREMGLRLPRTLDEMAMIPGIDLEMVKRHGRRFLPLIYNTKQFYGGNLPKGGYEDEADEEEEEEEDEEEDEEQAPLDPNHLLKDVIIIDSDDEDRVDPNDYEESSYSAEEDANEDDSSLEEVSHHFTQTALDPRVEEYNRRGSQLQAQRSTTSSKRAPTKAPSAVGTKGRAWKKGAASRRKSSGGYNKSYGGVSKRGVAKKVAPRKGSGSFGGTKQPRGGGNRAGGGRGESSWSAIMAMPT</sequence>
<dbReference type="InterPro" id="IPR001650">
    <property type="entry name" value="Helicase_C-like"/>
</dbReference>
<dbReference type="CDD" id="cd17920">
    <property type="entry name" value="DEXHc_RecQ"/>
    <property type="match status" value="1"/>
</dbReference>
<feature type="compositionally biased region" description="Basic residues" evidence="20">
    <location>
        <begin position="422"/>
        <end position="432"/>
    </location>
</feature>
<feature type="compositionally biased region" description="Acidic residues" evidence="20">
    <location>
        <begin position="1556"/>
        <end position="1576"/>
    </location>
</feature>
<dbReference type="GO" id="GO:0006260">
    <property type="term" value="P:DNA replication"/>
    <property type="evidence" value="ECO:0007669"/>
    <property type="project" value="UniProtKB-KW"/>
</dbReference>
<keyword evidence="12" id="KW-0238">DNA-binding</keyword>
<evidence type="ECO:0000259" key="22">
    <source>
        <dbReference type="PROSITE" id="PS51192"/>
    </source>
</evidence>
<keyword evidence="25" id="KW-1185">Reference proteome</keyword>
<dbReference type="GO" id="GO:0009378">
    <property type="term" value="F:four-way junction helicase activity"/>
    <property type="evidence" value="ECO:0007669"/>
    <property type="project" value="TreeGrafter"/>
</dbReference>
<dbReference type="GO" id="GO:0005634">
    <property type="term" value="C:nucleus"/>
    <property type="evidence" value="ECO:0007669"/>
    <property type="project" value="UniProtKB-SubCell"/>
</dbReference>
<evidence type="ECO:0000256" key="5">
    <source>
        <dbReference type="ARBA" id="ARBA00022723"/>
    </source>
</evidence>
<evidence type="ECO:0000256" key="8">
    <source>
        <dbReference type="ARBA" id="ARBA00022801"/>
    </source>
</evidence>
<dbReference type="InterPro" id="IPR036388">
    <property type="entry name" value="WH-like_DNA-bd_sf"/>
</dbReference>
<keyword evidence="8" id="KW-0378">Hydrolase</keyword>
<feature type="region of interest" description="Disordered" evidence="20">
    <location>
        <begin position="668"/>
        <end position="732"/>
    </location>
</feature>
<evidence type="ECO:0000256" key="18">
    <source>
        <dbReference type="ARBA" id="ARBA00073450"/>
    </source>
</evidence>
<organism evidence="24 25">
    <name type="scientific">Lophiostoma macrostomum CBS 122681</name>
    <dbReference type="NCBI Taxonomy" id="1314788"/>
    <lineage>
        <taxon>Eukaryota</taxon>
        <taxon>Fungi</taxon>
        <taxon>Dikarya</taxon>
        <taxon>Ascomycota</taxon>
        <taxon>Pezizomycotina</taxon>
        <taxon>Dothideomycetes</taxon>
        <taxon>Pleosporomycetidae</taxon>
        <taxon>Pleosporales</taxon>
        <taxon>Lophiostomataceae</taxon>
        <taxon>Lophiostoma</taxon>
    </lineage>
</organism>
<feature type="region of interest" description="Disordered" evidence="20">
    <location>
        <begin position="21"/>
        <end position="219"/>
    </location>
</feature>
<keyword evidence="7" id="KW-0227">DNA damage</keyword>
<keyword evidence="13" id="KW-0234">DNA repair</keyword>
<dbReference type="GO" id="GO:0005694">
    <property type="term" value="C:chromosome"/>
    <property type="evidence" value="ECO:0007669"/>
    <property type="project" value="TreeGrafter"/>
</dbReference>
<comment type="similarity">
    <text evidence="3">Belongs to the helicase family. RecQ subfamily.</text>
</comment>
<dbReference type="OrthoDB" id="10261556at2759"/>
<gene>
    <name evidence="24" type="ORF">K491DRAFT_714090</name>
</gene>
<feature type="region of interest" description="Disordered" evidence="20">
    <location>
        <begin position="233"/>
        <end position="458"/>
    </location>
</feature>
<dbReference type="GO" id="GO:0043138">
    <property type="term" value="F:3'-5' DNA helicase activity"/>
    <property type="evidence" value="ECO:0007669"/>
    <property type="project" value="UniProtKB-EC"/>
</dbReference>
<feature type="compositionally biased region" description="Basic and acidic residues" evidence="20">
    <location>
        <begin position="1372"/>
        <end position="1381"/>
    </location>
</feature>
<feature type="domain" description="HRDC" evidence="21">
    <location>
        <begin position="1466"/>
        <end position="1549"/>
    </location>
</feature>
<feature type="region of interest" description="Disordered" evidence="20">
    <location>
        <begin position="1547"/>
        <end position="1743"/>
    </location>
</feature>
<dbReference type="CDD" id="cd18794">
    <property type="entry name" value="SF2_C_RecQ"/>
    <property type="match status" value="1"/>
</dbReference>
<feature type="compositionally biased region" description="Low complexity" evidence="20">
    <location>
        <begin position="71"/>
        <end position="80"/>
    </location>
</feature>
<keyword evidence="19" id="KW-0175">Coiled coil</keyword>
<evidence type="ECO:0000256" key="16">
    <source>
        <dbReference type="ARBA" id="ARBA00034617"/>
    </source>
</evidence>
<evidence type="ECO:0000256" key="20">
    <source>
        <dbReference type="SAM" id="MobiDB-lite"/>
    </source>
</evidence>
<dbReference type="Proteomes" id="UP000799324">
    <property type="component" value="Unassembled WGS sequence"/>
</dbReference>
<feature type="compositionally biased region" description="Basic residues" evidence="20">
    <location>
        <begin position="1412"/>
        <end position="1422"/>
    </location>
</feature>
<evidence type="ECO:0000256" key="6">
    <source>
        <dbReference type="ARBA" id="ARBA00022741"/>
    </source>
</evidence>
<dbReference type="EMBL" id="MU004321">
    <property type="protein sequence ID" value="KAF2657794.1"/>
    <property type="molecule type" value="Genomic_DNA"/>
</dbReference>
<dbReference type="PROSITE" id="PS51192">
    <property type="entry name" value="HELICASE_ATP_BIND_1"/>
    <property type="match status" value="1"/>
</dbReference>
<accession>A0A6A6TGQ4</accession>
<feature type="domain" description="Helicase C-terminal" evidence="23">
    <location>
        <begin position="1064"/>
        <end position="1208"/>
    </location>
</feature>
<dbReference type="SMART" id="SM00490">
    <property type="entry name" value="HELICc"/>
    <property type="match status" value="1"/>
</dbReference>
<dbReference type="PROSITE" id="PS51194">
    <property type="entry name" value="HELICASE_CTER"/>
    <property type="match status" value="1"/>
</dbReference>
<evidence type="ECO:0000259" key="21">
    <source>
        <dbReference type="PROSITE" id="PS50967"/>
    </source>
</evidence>
<protein>
    <recommendedName>
        <fullName evidence="18">RecQ-like DNA helicase BLM</fullName>
        <ecNumber evidence="17">5.6.2.4</ecNumber>
    </recommendedName>
</protein>
<feature type="compositionally biased region" description="Basic residues" evidence="20">
    <location>
        <begin position="324"/>
        <end position="341"/>
    </location>
</feature>
<evidence type="ECO:0000256" key="17">
    <source>
        <dbReference type="ARBA" id="ARBA00034808"/>
    </source>
</evidence>
<feature type="compositionally biased region" description="Basic and acidic residues" evidence="20">
    <location>
        <begin position="197"/>
        <end position="207"/>
    </location>
</feature>
<evidence type="ECO:0000256" key="19">
    <source>
        <dbReference type="SAM" id="Coils"/>
    </source>
</evidence>
<dbReference type="GO" id="GO:0005524">
    <property type="term" value="F:ATP binding"/>
    <property type="evidence" value="ECO:0007669"/>
    <property type="project" value="UniProtKB-KW"/>
</dbReference>
<evidence type="ECO:0000256" key="1">
    <source>
        <dbReference type="ARBA" id="ARBA00001947"/>
    </source>
</evidence>
<dbReference type="InterPro" id="IPR032284">
    <property type="entry name" value="RecQ_Zn-bd"/>
</dbReference>
<feature type="compositionally biased region" description="Basic and acidic residues" evidence="20">
    <location>
        <begin position="376"/>
        <end position="386"/>
    </location>
</feature>
<dbReference type="Gene3D" id="1.10.150.80">
    <property type="entry name" value="HRDC domain"/>
    <property type="match status" value="1"/>
</dbReference>
<dbReference type="GO" id="GO:0005737">
    <property type="term" value="C:cytoplasm"/>
    <property type="evidence" value="ECO:0007669"/>
    <property type="project" value="TreeGrafter"/>
</dbReference>
<dbReference type="GO" id="GO:0016787">
    <property type="term" value="F:hydrolase activity"/>
    <property type="evidence" value="ECO:0007669"/>
    <property type="project" value="UniProtKB-KW"/>
</dbReference>
<dbReference type="InterPro" id="IPR004589">
    <property type="entry name" value="DNA_helicase_ATP-dep_RecQ"/>
</dbReference>
<dbReference type="GO" id="GO:0003677">
    <property type="term" value="F:DNA binding"/>
    <property type="evidence" value="ECO:0007669"/>
    <property type="project" value="UniProtKB-KW"/>
</dbReference>
<keyword evidence="4" id="KW-0235">DNA replication</keyword>
<feature type="compositionally biased region" description="Acidic residues" evidence="20">
    <location>
        <begin position="168"/>
        <end position="181"/>
    </location>
</feature>
<evidence type="ECO:0000256" key="15">
    <source>
        <dbReference type="ARBA" id="ARBA00023242"/>
    </source>
</evidence>
<feature type="compositionally biased region" description="Polar residues" evidence="20">
    <location>
        <begin position="250"/>
        <end position="267"/>
    </location>
</feature>
<feature type="compositionally biased region" description="Basic residues" evidence="20">
    <location>
        <begin position="1672"/>
        <end position="1684"/>
    </location>
</feature>
<evidence type="ECO:0000313" key="25">
    <source>
        <dbReference type="Proteomes" id="UP000799324"/>
    </source>
</evidence>
<feature type="compositionally biased region" description="Basic and acidic residues" evidence="20">
    <location>
        <begin position="690"/>
        <end position="703"/>
    </location>
</feature>
<dbReference type="NCBIfam" id="TIGR00614">
    <property type="entry name" value="recQ_fam"/>
    <property type="match status" value="1"/>
</dbReference>
<evidence type="ECO:0000256" key="11">
    <source>
        <dbReference type="ARBA" id="ARBA00022840"/>
    </source>
</evidence>
<name>A0A6A6TGQ4_9PLEO</name>
<evidence type="ECO:0000313" key="24">
    <source>
        <dbReference type="EMBL" id="KAF2657794.1"/>
    </source>
</evidence>
<keyword evidence="15" id="KW-0539">Nucleus</keyword>
<evidence type="ECO:0000256" key="7">
    <source>
        <dbReference type="ARBA" id="ARBA00022763"/>
    </source>
</evidence>
<evidence type="ECO:0000256" key="4">
    <source>
        <dbReference type="ARBA" id="ARBA00022705"/>
    </source>
</evidence>
<keyword evidence="6" id="KW-0547">Nucleotide-binding</keyword>
<dbReference type="InterPro" id="IPR010997">
    <property type="entry name" value="HRDC-like_sf"/>
</dbReference>
<dbReference type="SUPFAM" id="SSF46785">
    <property type="entry name" value="Winged helix' DNA-binding domain"/>
    <property type="match status" value="1"/>
</dbReference>
<dbReference type="PANTHER" id="PTHR13710:SF153">
    <property type="entry name" value="RECQ-LIKE DNA HELICASE BLM"/>
    <property type="match status" value="1"/>
</dbReference>
<proteinExistence type="inferred from homology"/>
<evidence type="ECO:0000256" key="14">
    <source>
        <dbReference type="ARBA" id="ARBA00023235"/>
    </source>
</evidence>
<dbReference type="SUPFAM" id="SSF47819">
    <property type="entry name" value="HRDC-like"/>
    <property type="match status" value="1"/>
</dbReference>
<comment type="subcellular location">
    <subcellularLocation>
        <location evidence="2">Nucleus</location>
    </subcellularLocation>
</comment>
<dbReference type="SMART" id="SM00956">
    <property type="entry name" value="RQC"/>
    <property type="match status" value="1"/>
</dbReference>
<dbReference type="InterPro" id="IPR027417">
    <property type="entry name" value="P-loop_NTPase"/>
</dbReference>
<feature type="region of interest" description="Disordered" evidence="20">
    <location>
        <begin position="1358"/>
        <end position="1454"/>
    </location>
</feature>
<keyword evidence="11" id="KW-0067">ATP-binding</keyword>
<feature type="compositionally biased region" description="Polar residues" evidence="20">
    <location>
        <begin position="126"/>
        <end position="147"/>
    </location>
</feature>
<evidence type="ECO:0000256" key="10">
    <source>
        <dbReference type="ARBA" id="ARBA00022833"/>
    </source>
</evidence>
<feature type="coiled-coil region" evidence="19">
    <location>
        <begin position="521"/>
        <end position="555"/>
    </location>
</feature>
<dbReference type="InterPro" id="IPR002464">
    <property type="entry name" value="DNA/RNA_helicase_DEAH_CS"/>
</dbReference>
<feature type="compositionally biased region" description="Basic residues" evidence="20">
    <location>
        <begin position="1358"/>
        <end position="1371"/>
    </location>
</feature>
<dbReference type="Pfam" id="PF09382">
    <property type="entry name" value="RQC"/>
    <property type="match status" value="1"/>
</dbReference>
<dbReference type="InterPro" id="IPR018982">
    <property type="entry name" value="RQC_domain"/>
</dbReference>
<dbReference type="InterPro" id="IPR014001">
    <property type="entry name" value="Helicase_ATP-bd"/>
</dbReference>
<dbReference type="PANTHER" id="PTHR13710">
    <property type="entry name" value="DNA HELICASE RECQ FAMILY MEMBER"/>
    <property type="match status" value="1"/>
</dbReference>
<dbReference type="PROSITE" id="PS50967">
    <property type="entry name" value="HRDC"/>
    <property type="match status" value="1"/>
</dbReference>
<dbReference type="Pfam" id="PF00270">
    <property type="entry name" value="DEAD"/>
    <property type="match status" value="1"/>
</dbReference>
<feature type="compositionally biased region" description="Gly residues" evidence="20">
    <location>
        <begin position="1720"/>
        <end position="1731"/>
    </location>
</feature>
<dbReference type="Pfam" id="PF16124">
    <property type="entry name" value="RecQ_Zn_bind"/>
    <property type="match status" value="1"/>
</dbReference>
<feature type="domain" description="Helicase ATP-binding" evidence="22">
    <location>
        <begin position="853"/>
        <end position="1035"/>
    </location>
</feature>
<feature type="compositionally biased region" description="Low complexity" evidence="20">
    <location>
        <begin position="1685"/>
        <end position="1697"/>
    </location>
</feature>
<feature type="compositionally biased region" description="Low complexity" evidence="20">
    <location>
        <begin position="446"/>
        <end position="456"/>
    </location>
</feature>
<dbReference type="GO" id="GO:0000724">
    <property type="term" value="P:double-strand break repair via homologous recombination"/>
    <property type="evidence" value="ECO:0007669"/>
    <property type="project" value="TreeGrafter"/>
</dbReference>
<dbReference type="InterPro" id="IPR011545">
    <property type="entry name" value="DEAD/DEAH_box_helicase_dom"/>
</dbReference>
<feature type="compositionally biased region" description="Low complexity" evidence="20">
    <location>
        <begin position="36"/>
        <end position="45"/>
    </location>
</feature>
<dbReference type="EC" id="5.6.2.4" evidence="17"/>
<evidence type="ECO:0000256" key="9">
    <source>
        <dbReference type="ARBA" id="ARBA00022806"/>
    </source>
</evidence>
<keyword evidence="14" id="KW-0413">Isomerase</keyword>
<dbReference type="Gene3D" id="1.10.10.10">
    <property type="entry name" value="Winged helix-like DNA-binding domain superfamily/Winged helix DNA-binding domain"/>
    <property type="match status" value="1"/>
</dbReference>
<dbReference type="Pfam" id="PF00570">
    <property type="entry name" value="HRDC"/>
    <property type="match status" value="1"/>
</dbReference>
<evidence type="ECO:0000256" key="13">
    <source>
        <dbReference type="ARBA" id="ARBA00023204"/>
    </source>
</evidence>